<organism evidence="1 2">
    <name type="scientific">Smallanthus sonchifolius</name>
    <dbReference type="NCBI Taxonomy" id="185202"/>
    <lineage>
        <taxon>Eukaryota</taxon>
        <taxon>Viridiplantae</taxon>
        <taxon>Streptophyta</taxon>
        <taxon>Embryophyta</taxon>
        <taxon>Tracheophyta</taxon>
        <taxon>Spermatophyta</taxon>
        <taxon>Magnoliopsida</taxon>
        <taxon>eudicotyledons</taxon>
        <taxon>Gunneridae</taxon>
        <taxon>Pentapetalae</taxon>
        <taxon>asterids</taxon>
        <taxon>campanulids</taxon>
        <taxon>Asterales</taxon>
        <taxon>Asteraceae</taxon>
        <taxon>Asteroideae</taxon>
        <taxon>Heliantheae alliance</taxon>
        <taxon>Millerieae</taxon>
        <taxon>Smallanthus</taxon>
    </lineage>
</organism>
<gene>
    <name evidence="1" type="ORF">L1987_83274</name>
</gene>
<proteinExistence type="predicted"/>
<evidence type="ECO:0000313" key="1">
    <source>
        <dbReference type="EMBL" id="KAI3682907.1"/>
    </source>
</evidence>
<dbReference type="Proteomes" id="UP001056120">
    <property type="component" value="Linkage Group LG28"/>
</dbReference>
<name>A0ACB8YB67_9ASTR</name>
<protein>
    <submittedName>
        <fullName evidence="1">Uncharacterized protein</fullName>
    </submittedName>
</protein>
<sequence length="1471" mass="167327">MSIFGTSIATEEKSPIQQKGTSIVTKEKSLIQQMKQVYESIKSQERVNLFGPAGVGKTRMAKKVSDRAIKDKVFALTLWVFMCREYTLDSLTMSIARQLSIIPMNDEWEVEEDNKEQERDRDVDKGDQVANTPRQKIQTKLKESKNVLVILDDIVVDGKDKSSNEKKFWSAWEEMLSVVKEVNKEVVKEVDKEVNKEVNKEVDKEVDKKGDKEVDKEVDKKGDKKGDKEVNKEVVKEVKVKFSFLLISRKKKEDEDFTDQNSFEVKPVPREVSISLLKEKLDPELSEKIKIQNLGKRFIETFNGDLPGTVIMIAKVLNYFCHSVSGVSDLEKELEEASENNRLSKLLFKDDVLPIGVFKDLWWHGHHFFRDSGSVHYSELITYWILEGYLSVGSMPKLYKKGHGVLMDLIDCGVVKVQEGGHVSLDNSLIDRRDLYECVDRYPRLGLASVITSEAEGLGRVSHIKGMLKTTPTRREKKESKQSDEERSEESKQPKKCSEDLSTLLLDGTHATERDITEFVDTEKKLQVFGLFYPTIRALPKGLETIEKLRVLVLRGCEFLTNAKLSLKALEVLEISGARNLRRLNSGLFKDMLKLKSLHISELQIKSLPQAIYNLDNIQWLVVKDCPNLKKLESISKLAKLTIVDLSGNTSLDTLDKNFLKFEKLQSLNLSKTKVSTTPLLKNRRELTHLSCRGCSDLDRLRGLTSLTSLQTIDLSGSEKFEEFHDSSLESLSSLITLNLSGTRIDRLPSNISKPRYLYLRSCLDLKRLPCIVSFENLEELDLSGSSNLKQIDEKFFDKMSRVRVLNLSKTNISHLPSLSNVSSLRKLFLSHCHCLEDLPSLESATKLEILDASNCFALQEIQSKSFEAMTSLQKIDFSETKIMSLPPLPNPCNALQTLLLKNCNALQNLEITGRFSNLEELNLSGIKSLKDNGAEFVKDASNLRILDLSNTSIKQLPPISNLTNLTHLSLAGCMFSSEPKLDNELMKIEVLDLSRSSIKCLPKLDYKNLRKLLLKDCIIKETEVISKSTPSLPNLDYTNLQKLLLKHCSVKEITDDSISKFTRLVYIEYPDMNGKSSPEEVDQDHYNICNVSHIDKPPVFLSASQFLKINPLQQGQYHVCAVPDKVEGESWDTYLPRHELVFRDVYLKTSQFARYNDYKSLQLRGFDHFPKSIENIVKQIDLVFMIDYKLNLCFDPSMFNNIKGCWIERCNKMVTIFTEKEGNEIHLEDLGICNNIGLKSIYEGKQAFGSFDSLKSLYIDSCPELTNVLLESCPEPTNVLLDSKPEPTKVLLESKAEPTKVIPLSWLPKNLQVLEIKYCDKIFESGGELPGSLQTLKIWECPKVKQLEGEFEIPKGLKTLWISGAASLKNLVTKNNETINLVTLKVENCPILDHIISSSLQLPLIQIIEITSCEKIKTLCTDVKYQTWWNDLKKLHLEDLPLLKQIGANLLPTVYRFTRECPNLQIQIVD</sequence>
<dbReference type="EMBL" id="CM042045">
    <property type="protein sequence ID" value="KAI3682907.1"/>
    <property type="molecule type" value="Genomic_DNA"/>
</dbReference>
<reference evidence="1 2" key="2">
    <citation type="journal article" date="2022" name="Mol. Ecol. Resour.">
        <title>The genomes of chicory, endive, great burdock and yacon provide insights into Asteraceae paleo-polyploidization history and plant inulin production.</title>
        <authorList>
            <person name="Fan W."/>
            <person name="Wang S."/>
            <person name="Wang H."/>
            <person name="Wang A."/>
            <person name="Jiang F."/>
            <person name="Liu H."/>
            <person name="Zhao H."/>
            <person name="Xu D."/>
            <person name="Zhang Y."/>
        </authorList>
    </citation>
    <scope>NUCLEOTIDE SEQUENCE [LARGE SCALE GENOMIC DNA]</scope>
    <source>
        <strain evidence="2">cv. Yunnan</strain>
        <tissue evidence="1">Leaves</tissue>
    </source>
</reference>
<reference evidence="2" key="1">
    <citation type="journal article" date="2022" name="Mol. Ecol. Resour.">
        <title>The genomes of chicory, endive, great burdock and yacon provide insights into Asteraceae palaeo-polyploidization history and plant inulin production.</title>
        <authorList>
            <person name="Fan W."/>
            <person name="Wang S."/>
            <person name="Wang H."/>
            <person name="Wang A."/>
            <person name="Jiang F."/>
            <person name="Liu H."/>
            <person name="Zhao H."/>
            <person name="Xu D."/>
            <person name="Zhang Y."/>
        </authorList>
    </citation>
    <scope>NUCLEOTIDE SEQUENCE [LARGE SCALE GENOMIC DNA]</scope>
    <source>
        <strain evidence="2">cv. Yunnan</strain>
    </source>
</reference>
<evidence type="ECO:0000313" key="2">
    <source>
        <dbReference type="Proteomes" id="UP001056120"/>
    </source>
</evidence>
<keyword evidence="2" id="KW-1185">Reference proteome</keyword>
<accession>A0ACB8YB67</accession>
<comment type="caution">
    <text evidence="1">The sequence shown here is derived from an EMBL/GenBank/DDBJ whole genome shotgun (WGS) entry which is preliminary data.</text>
</comment>